<evidence type="ECO:0000313" key="1">
    <source>
        <dbReference type="EMBL" id="QMU96652.1"/>
    </source>
</evidence>
<accession>A0A7D7WDQ2</accession>
<gene>
    <name evidence="1" type="ORF">FVO59_05055</name>
</gene>
<dbReference type="EMBL" id="CP043732">
    <property type="protein sequence ID" value="QMU96652.1"/>
    <property type="molecule type" value="Genomic_DNA"/>
</dbReference>
<name>A0A7D7WDQ2_9MICO</name>
<sequence>MPYRDRTTVERWVNEYIVSHSADSLGVAVLDNNFESGPNSGMVVVTLRSASTITLLHPEIRLGLPVWVVTFEGRSASIDMDDADLRLLADDIARLAELRSFLQEKTDAVVLAH</sequence>
<keyword evidence="1" id="KW-0808">Transferase</keyword>
<evidence type="ECO:0000313" key="2">
    <source>
        <dbReference type="Proteomes" id="UP000515708"/>
    </source>
</evidence>
<dbReference type="RefSeq" id="WP_182255299.1">
    <property type="nucleotide sequence ID" value="NZ_CP043732.1"/>
</dbReference>
<dbReference type="GO" id="GO:0032259">
    <property type="term" value="P:methylation"/>
    <property type="evidence" value="ECO:0007669"/>
    <property type="project" value="UniProtKB-KW"/>
</dbReference>
<reference evidence="1 2" key="1">
    <citation type="journal article" date="2020" name="Front. Microbiol.">
        <title>Design of Bacterial Strain-Specific qPCR Assays Using NGS Data and Publicly Available Resources and Its Application to Track Biocontrol Strains.</title>
        <authorList>
            <person name="Hernandez I."/>
            <person name="Sant C."/>
            <person name="Martinez R."/>
            <person name="Fernandez C."/>
        </authorList>
    </citation>
    <scope>NUCLEOTIDE SEQUENCE [LARGE SCALE GENOMIC DNA]</scope>
    <source>
        <strain evidence="1 2">B24</strain>
    </source>
</reference>
<keyword evidence="1" id="KW-0489">Methyltransferase</keyword>
<organism evidence="1 2">
    <name type="scientific">Microbacterium esteraromaticum</name>
    <dbReference type="NCBI Taxonomy" id="57043"/>
    <lineage>
        <taxon>Bacteria</taxon>
        <taxon>Bacillati</taxon>
        <taxon>Actinomycetota</taxon>
        <taxon>Actinomycetes</taxon>
        <taxon>Micrococcales</taxon>
        <taxon>Microbacteriaceae</taxon>
        <taxon>Microbacterium</taxon>
    </lineage>
</organism>
<dbReference type="GO" id="GO:0008168">
    <property type="term" value="F:methyltransferase activity"/>
    <property type="evidence" value="ECO:0007669"/>
    <property type="project" value="UniProtKB-KW"/>
</dbReference>
<protein>
    <submittedName>
        <fullName evidence="1">Protein-L-isoaspartate carboxylmethyltransferase</fullName>
    </submittedName>
</protein>
<dbReference type="AlphaFoldDB" id="A0A7D7WDQ2"/>
<proteinExistence type="predicted"/>
<dbReference type="Proteomes" id="UP000515708">
    <property type="component" value="Chromosome"/>
</dbReference>